<keyword evidence="1" id="KW-0812">Transmembrane</keyword>
<keyword evidence="1" id="KW-0472">Membrane</keyword>
<dbReference type="RefSeq" id="WP_020461326.1">
    <property type="nucleotide sequence ID" value="NZ_MAXA01000093.1"/>
</dbReference>
<evidence type="ECO:0000313" key="3">
    <source>
        <dbReference type="Proteomes" id="UP000179769"/>
    </source>
</evidence>
<evidence type="ECO:0000256" key="1">
    <source>
        <dbReference type="SAM" id="Phobius"/>
    </source>
</evidence>
<evidence type="ECO:0000313" key="2">
    <source>
        <dbReference type="EMBL" id="OHV39644.1"/>
    </source>
</evidence>
<dbReference type="AlphaFoldDB" id="A0A1S1R4H8"/>
<accession>A0A1S1R4H8</accession>
<proteinExistence type="predicted"/>
<keyword evidence="1" id="KW-1133">Transmembrane helix</keyword>
<dbReference type="Proteomes" id="UP000179769">
    <property type="component" value="Unassembled WGS sequence"/>
</dbReference>
<feature type="transmembrane region" description="Helical" evidence="1">
    <location>
        <begin position="33"/>
        <end position="52"/>
    </location>
</feature>
<protein>
    <submittedName>
        <fullName evidence="2">Uncharacterized protein</fullName>
    </submittedName>
</protein>
<keyword evidence="3" id="KW-1185">Reference proteome</keyword>
<dbReference type="EMBL" id="MAXA01000093">
    <property type="protein sequence ID" value="OHV39644.1"/>
    <property type="molecule type" value="Genomic_DNA"/>
</dbReference>
<feature type="transmembrane region" description="Helical" evidence="1">
    <location>
        <begin position="7"/>
        <end position="27"/>
    </location>
</feature>
<gene>
    <name evidence="2" type="ORF">BBK14_32895</name>
</gene>
<comment type="caution">
    <text evidence="2">The sequence shown here is derived from an EMBL/GenBank/DDBJ whole genome shotgun (WGS) entry which is preliminary data.</text>
</comment>
<feature type="transmembrane region" description="Helical" evidence="1">
    <location>
        <begin position="59"/>
        <end position="80"/>
    </location>
</feature>
<name>A0A1S1R4H8_9ACTN</name>
<feature type="transmembrane region" description="Helical" evidence="1">
    <location>
        <begin position="86"/>
        <end position="106"/>
    </location>
</feature>
<sequence>MKRTGSFTVGLTILATLGFLDLTSITLVPDHTAYAVIYSGLGLITLAGARSARRGGRRGLSAVVVSRLVSVLLGILGLFIDDVRGLDLYPLVMTTVLTLVGIKLAAKVLRQPQLSPAAPDPTRTRG</sequence>
<organism evidence="2 3">
    <name type="scientific">Parafrankia soli</name>
    <dbReference type="NCBI Taxonomy" id="2599596"/>
    <lineage>
        <taxon>Bacteria</taxon>
        <taxon>Bacillati</taxon>
        <taxon>Actinomycetota</taxon>
        <taxon>Actinomycetes</taxon>
        <taxon>Frankiales</taxon>
        <taxon>Frankiaceae</taxon>
        <taxon>Parafrankia</taxon>
    </lineage>
</organism>
<reference evidence="3" key="1">
    <citation type="submission" date="2016-07" db="EMBL/GenBank/DDBJ databases">
        <title>Frankia sp. NRRL B-16219 Genome sequencing.</title>
        <authorList>
            <person name="Ghodhbane-Gtari F."/>
            <person name="Swanson E."/>
            <person name="Gueddou A."/>
            <person name="Louati M."/>
            <person name="Nouioui I."/>
            <person name="Hezbri K."/>
            <person name="Abebe-Akele F."/>
            <person name="Simpson S."/>
            <person name="Morris K."/>
            <person name="Thomas K."/>
            <person name="Gtari M."/>
            <person name="Tisa L.S."/>
        </authorList>
    </citation>
    <scope>NUCLEOTIDE SEQUENCE [LARGE SCALE GENOMIC DNA]</scope>
    <source>
        <strain evidence="3">NRRL B-16219</strain>
    </source>
</reference>